<name>Q0SAW0_RHOJR</name>
<gene>
    <name evidence="1" type="ordered locus">RHA1_ro03523</name>
</gene>
<dbReference type="Proteomes" id="UP000008710">
    <property type="component" value="Chromosome"/>
</dbReference>
<evidence type="ECO:0000313" key="1">
    <source>
        <dbReference type="EMBL" id="ABG95326.1"/>
    </source>
</evidence>
<evidence type="ECO:0000313" key="2">
    <source>
        <dbReference type="Proteomes" id="UP000008710"/>
    </source>
</evidence>
<proteinExistence type="predicted"/>
<organism evidence="1 2">
    <name type="scientific">Rhodococcus jostii (strain RHA1)</name>
    <dbReference type="NCBI Taxonomy" id="101510"/>
    <lineage>
        <taxon>Bacteria</taxon>
        <taxon>Bacillati</taxon>
        <taxon>Actinomycetota</taxon>
        <taxon>Actinomycetes</taxon>
        <taxon>Mycobacteriales</taxon>
        <taxon>Nocardiaceae</taxon>
        <taxon>Rhodococcus</taxon>
    </lineage>
</organism>
<dbReference type="AlphaFoldDB" id="Q0SAW0"/>
<dbReference type="HOGENOM" id="CLU_2318258_0_0_11"/>
<accession>Q0SAW0</accession>
<dbReference type="EMBL" id="CP000431">
    <property type="protein sequence ID" value="ABG95326.1"/>
    <property type="molecule type" value="Genomic_DNA"/>
</dbReference>
<sequence length="99" mass="11045">MRYKFESGKGLVLLSSSWSDSGKPQGIVGPSWIECVRPQSSSPITVTPSGDGTWRYRLLGTRRWYALACRPPSRTPCVNTQEVADDSAIVRRPDRRHPA</sequence>
<reference evidence="2" key="1">
    <citation type="journal article" date="2006" name="Proc. Natl. Acad. Sci. U.S.A.">
        <title>The complete genome of Rhodococcus sp. RHA1 provides insights into a catabolic powerhouse.</title>
        <authorList>
            <person name="McLeod M.P."/>
            <person name="Warren R.L."/>
            <person name="Hsiao W.W.L."/>
            <person name="Araki N."/>
            <person name="Myhre M."/>
            <person name="Fernandes C."/>
            <person name="Miyazawa D."/>
            <person name="Wong W."/>
            <person name="Lillquist A.L."/>
            <person name="Wang D."/>
            <person name="Dosanjh M."/>
            <person name="Hara H."/>
            <person name="Petrescu A."/>
            <person name="Morin R.D."/>
            <person name="Yang G."/>
            <person name="Stott J.M."/>
            <person name="Schein J.E."/>
            <person name="Shin H."/>
            <person name="Smailus D."/>
            <person name="Siddiqui A.S."/>
            <person name="Marra M.A."/>
            <person name="Jones S.J.M."/>
            <person name="Holt R."/>
            <person name="Brinkman F.S.L."/>
            <person name="Miyauchi K."/>
            <person name="Fukuda M."/>
            <person name="Davies J.E."/>
            <person name="Mohn W.W."/>
            <person name="Eltis L.D."/>
        </authorList>
    </citation>
    <scope>NUCLEOTIDE SEQUENCE [LARGE SCALE GENOMIC DNA]</scope>
    <source>
        <strain evidence="2">RHA1</strain>
    </source>
</reference>
<protein>
    <submittedName>
        <fullName evidence="1">Uncharacterized protein</fullName>
    </submittedName>
</protein>
<dbReference type="KEGG" id="rha:RHA1_ro03523"/>